<reference evidence="2 3" key="1">
    <citation type="submission" date="2019-07" db="EMBL/GenBank/DDBJ databases">
        <title>Genomic Encyclopedia of Archaeal and Bacterial Type Strains, Phase II (KMG-II): from individual species to whole genera.</title>
        <authorList>
            <person name="Goeker M."/>
        </authorList>
    </citation>
    <scope>NUCLEOTIDE SEQUENCE [LARGE SCALE GENOMIC DNA]</scope>
    <source>
        <strain evidence="2 3">ATCC BAA-1139</strain>
    </source>
</reference>
<dbReference type="Gene3D" id="1.25.40.10">
    <property type="entry name" value="Tetratricopeptide repeat domain"/>
    <property type="match status" value="1"/>
</dbReference>
<dbReference type="EMBL" id="VLLN01000041">
    <property type="protein sequence ID" value="TWJ13390.1"/>
    <property type="molecule type" value="Genomic_DNA"/>
</dbReference>
<keyword evidence="3" id="KW-1185">Reference proteome</keyword>
<keyword evidence="1" id="KW-0812">Transmembrane</keyword>
<accession>A0A562V657</accession>
<proteinExistence type="predicted"/>
<protein>
    <recommendedName>
        <fullName evidence="4">Tetratricopeptide repeat protein</fullName>
    </recommendedName>
</protein>
<keyword evidence="1" id="KW-0472">Membrane</keyword>
<name>A0A562V657_9BACT</name>
<dbReference type="RefSeq" id="WP_145025877.1">
    <property type="nucleotide sequence ID" value="NZ_VLLN01000041.1"/>
</dbReference>
<gene>
    <name evidence="2" type="ORF">JN12_03879</name>
</gene>
<feature type="transmembrane region" description="Helical" evidence="1">
    <location>
        <begin position="29"/>
        <end position="49"/>
    </location>
</feature>
<organism evidence="2 3">
    <name type="scientific">Geobacter argillaceus</name>
    <dbReference type="NCBI Taxonomy" id="345631"/>
    <lineage>
        <taxon>Bacteria</taxon>
        <taxon>Pseudomonadati</taxon>
        <taxon>Thermodesulfobacteriota</taxon>
        <taxon>Desulfuromonadia</taxon>
        <taxon>Geobacterales</taxon>
        <taxon>Geobacteraceae</taxon>
        <taxon>Geobacter</taxon>
    </lineage>
</organism>
<dbReference type="AlphaFoldDB" id="A0A562V657"/>
<dbReference type="InterPro" id="IPR011990">
    <property type="entry name" value="TPR-like_helical_dom_sf"/>
</dbReference>
<evidence type="ECO:0000313" key="2">
    <source>
        <dbReference type="EMBL" id="TWJ13390.1"/>
    </source>
</evidence>
<dbReference type="OrthoDB" id="9787150at2"/>
<dbReference type="Proteomes" id="UP000319449">
    <property type="component" value="Unassembled WGS sequence"/>
</dbReference>
<evidence type="ECO:0000256" key="1">
    <source>
        <dbReference type="SAM" id="Phobius"/>
    </source>
</evidence>
<evidence type="ECO:0008006" key="4">
    <source>
        <dbReference type="Google" id="ProtNLM"/>
    </source>
</evidence>
<keyword evidence="1" id="KW-1133">Transmembrane helix</keyword>
<dbReference type="SUPFAM" id="SSF48452">
    <property type="entry name" value="TPR-like"/>
    <property type="match status" value="1"/>
</dbReference>
<comment type="caution">
    <text evidence="2">The sequence shown here is derived from an EMBL/GenBank/DDBJ whole genome shotgun (WGS) entry which is preliminary data.</text>
</comment>
<sequence length="253" mass="28861">MYNIIISVALVVVTFLVLKLAVGLSWWLSLLIGLVLGLGAFALLSRYVMKKVEAIMSSAMKDLQTQRVTRKEMQLQLVDKAIREMQPALQYGKWQIYVTGQVNSAIGMLHYIKRDFSTAFPYLQKGFFKNWVTMGMLAISYMKRNKRDKMKDAFEKAVLGTPRESLLWALYAWCLADGGDTDKAKDVLERGLKKVAGDENLTQNLALLKDGKRMKMTGYGEMWYQFHLENPATIQKQQMAAMGGGMRRRVIRK</sequence>
<evidence type="ECO:0000313" key="3">
    <source>
        <dbReference type="Proteomes" id="UP000319449"/>
    </source>
</evidence>